<dbReference type="Proteomes" id="UP000019141">
    <property type="component" value="Unassembled WGS sequence"/>
</dbReference>
<dbReference type="Pfam" id="PF00296">
    <property type="entry name" value="Bac_luciferase"/>
    <property type="match status" value="1"/>
</dbReference>
<reference evidence="3 4" key="1">
    <citation type="journal article" date="2014" name="Nature">
        <title>An environmental bacterial taxon with a large and distinct metabolic repertoire.</title>
        <authorList>
            <person name="Wilson M.C."/>
            <person name="Mori T."/>
            <person name="Ruckert C."/>
            <person name="Uria A.R."/>
            <person name="Helf M.J."/>
            <person name="Takada K."/>
            <person name="Gernert C."/>
            <person name="Steffens U.A."/>
            <person name="Heycke N."/>
            <person name="Schmitt S."/>
            <person name="Rinke C."/>
            <person name="Helfrich E.J."/>
            <person name="Brachmann A.O."/>
            <person name="Gurgui C."/>
            <person name="Wakimoto T."/>
            <person name="Kracht M."/>
            <person name="Crusemann M."/>
            <person name="Hentschel U."/>
            <person name="Abe I."/>
            <person name="Matsunaga S."/>
            <person name="Kalinowski J."/>
            <person name="Takeyama H."/>
            <person name="Piel J."/>
        </authorList>
    </citation>
    <scope>NUCLEOTIDE SEQUENCE [LARGE SCALE GENOMIC DNA]</scope>
    <source>
        <strain evidence="4">TSY1</strain>
    </source>
</reference>
<dbReference type="InterPro" id="IPR036661">
    <property type="entry name" value="Luciferase-like_sf"/>
</dbReference>
<organism evidence="3 4">
    <name type="scientific">Entotheonella factor</name>
    <dbReference type="NCBI Taxonomy" id="1429438"/>
    <lineage>
        <taxon>Bacteria</taxon>
        <taxon>Pseudomonadati</taxon>
        <taxon>Nitrospinota/Tectimicrobiota group</taxon>
        <taxon>Candidatus Tectimicrobiota</taxon>
        <taxon>Candidatus Entotheonellia</taxon>
        <taxon>Candidatus Entotheonellales</taxon>
        <taxon>Candidatus Entotheonellaceae</taxon>
        <taxon>Candidatus Entotheonella</taxon>
    </lineage>
</organism>
<dbReference type="PANTHER" id="PTHR43244">
    <property type="match status" value="1"/>
</dbReference>
<dbReference type="AlphaFoldDB" id="W4LRQ0"/>
<gene>
    <name evidence="3" type="ORF">ETSY1_10385</name>
</gene>
<feature type="domain" description="Luciferase-like" evidence="2">
    <location>
        <begin position="3"/>
        <end position="297"/>
    </location>
</feature>
<evidence type="ECO:0000313" key="3">
    <source>
        <dbReference type="EMBL" id="ETX00663.1"/>
    </source>
</evidence>
<accession>W4LRQ0</accession>
<dbReference type="GO" id="GO:0004497">
    <property type="term" value="F:monooxygenase activity"/>
    <property type="evidence" value="ECO:0007669"/>
    <property type="project" value="UniProtKB-KW"/>
</dbReference>
<dbReference type="InterPro" id="IPR050564">
    <property type="entry name" value="F420-G6PD/mer"/>
</dbReference>
<dbReference type="SUPFAM" id="SSF51679">
    <property type="entry name" value="Bacterial luciferase-like"/>
    <property type="match status" value="1"/>
</dbReference>
<dbReference type="PANTHER" id="PTHR43244:SF1">
    <property type="entry name" value="5,10-METHYLENETETRAHYDROMETHANOPTERIN REDUCTASE"/>
    <property type="match status" value="1"/>
</dbReference>
<keyword evidence="3" id="KW-0503">Monooxygenase</keyword>
<proteinExistence type="predicted"/>
<dbReference type="InterPro" id="IPR011251">
    <property type="entry name" value="Luciferase-like_dom"/>
</dbReference>
<evidence type="ECO:0000256" key="1">
    <source>
        <dbReference type="ARBA" id="ARBA00023002"/>
    </source>
</evidence>
<sequence>MATFAVEAERLGVDSIWSSETWGFDGATPLAYIAARTSRVHLGTSILQIDARTPALTAMTAMSLASMTQDRFILGLGISTPQIMEGWHGIAFNRPIQRTRELLDIIRLIESRERVTYDGEIYRLPLPGAMRAMRSSASPRRVPVYLASVGPRNLRLTGEVADGWIGNCFLPETFDAFLGPLAEGAEAAGRSLADLELQVPVSLEFDDDLDAVAKRHAEGYAFTFGAMGASNRNFYVEAFARQGFDDVREVHRLWLDGRRDEAKDLVPVDLGLKTNLLGTDATVKERLRAYRRVGIDELRVGLRGATVEESLEQLGRLMELVRDVRSEPAAS</sequence>
<comment type="caution">
    <text evidence="3">The sequence shown here is derived from an EMBL/GenBank/DDBJ whole genome shotgun (WGS) entry which is preliminary data.</text>
</comment>
<evidence type="ECO:0000313" key="4">
    <source>
        <dbReference type="Proteomes" id="UP000019141"/>
    </source>
</evidence>
<dbReference type="GO" id="GO:0016705">
    <property type="term" value="F:oxidoreductase activity, acting on paired donors, with incorporation or reduction of molecular oxygen"/>
    <property type="evidence" value="ECO:0007669"/>
    <property type="project" value="InterPro"/>
</dbReference>
<evidence type="ECO:0000259" key="2">
    <source>
        <dbReference type="Pfam" id="PF00296"/>
    </source>
</evidence>
<protein>
    <submittedName>
        <fullName evidence="3">FMN-dependent monooxygenase</fullName>
    </submittedName>
</protein>
<keyword evidence="1" id="KW-0560">Oxidoreductase</keyword>
<name>W4LRQ0_ENTF1</name>
<dbReference type="CDD" id="cd01097">
    <property type="entry name" value="Tetrahydromethanopterin_reductase"/>
    <property type="match status" value="1"/>
</dbReference>
<dbReference type="EMBL" id="AZHW01000317">
    <property type="protein sequence ID" value="ETX00663.1"/>
    <property type="molecule type" value="Genomic_DNA"/>
</dbReference>
<dbReference type="HOGENOM" id="CLU_027853_5_0_7"/>
<dbReference type="Gene3D" id="3.20.20.30">
    <property type="entry name" value="Luciferase-like domain"/>
    <property type="match status" value="1"/>
</dbReference>
<keyword evidence="4" id="KW-1185">Reference proteome</keyword>